<proteinExistence type="predicted"/>
<feature type="region of interest" description="Disordered" evidence="1">
    <location>
        <begin position="322"/>
        <end position="357"/>
    </location>
</feature>
<dbReference type="Gene3D" id="3.40.50.1440">
    <property type="entry name" value="Tubulin/FtsZ, GTPase domain"/>
    <property type="match status" value="1"/>
</dbReference>
<evidence type="ECO:0000313" key="3">
    <source>
        <dbReference type="EMBL" id="NSI19012.1"/>
    </source>
</evidence>
<dbReference type="InterPro" id="IPR003008">
    <property type="entry name" value="Tubulin_FtsZ_GTPase"/>
</dbReference>
<dbReference type="GO" id="GO:0005525">
    <property type="term" value="F:GTP binding"/>
    <property type="evidence" value="ECO:0007669"/>
    <property type="project" value="InterPro"/>
</dbReference>
<protein>
    <recommendedName>
        <fullName evidence="2">Tubulin/FtsZ GTPase domain-containing protein</fullName>
    </recommendedName>
</protein>
<feature type="compositionally biased region" description="Acidic residues" evidence="1">
    <location>
        <begin position="346"/>
        <end position="357"/>
    </location>
</feature>
<organism evidence="3 4">
    <name type="scientific">Mediterraneibacter gnavus</name>
    <name type="common">Ruminococcus gnavus</name>
    <dbReference type="NCBI Taxonomy" id="33038"/>
    <lineage>
        <taxon>Bacteria</taxon>
        <taxon>Bacillati</taxon>
        <taxon>Bacillota</taxon>
        <taxon>Clostridia</taxon>
        <taxon>Lachnospirales</taxon>
        <taxon>Lachnospiraceae</taxon>
        <taxon>Mediterraneibacter</taxon>
    </lineage>
</organism>
<dbReference type="EMBL" id="JAAIRM010000008">
    <property type="protein sequence ID" value="NSI19012.1"/>
    <property type="molecule type" value="Genomic_DNA"/>
</dbReference>
<dbReference type="Pfam" id="PF00091">
    <property type="entry name" value="Tubulin"/>
    <property type="match status" value="1"/>
</dbReference>
<dbReference type="Gene3D" id="3.30.1330.150">
    <property type="match status" value="1"/>
</dbReference>
<reference evidence="3" key="2">
    <citation type="submission" date="2020-02" db="EMBL/GenBank/DDBJ databases">
        <authorList>
            <person name="Littmann E."/>
            <person name="Sorbara M."/>
        </authorList>
    </citation>
    <scope>NUCLEOTIDE SEQUENCE</scope>
    <source>
        <strain evidence="3">MSK.22.53</strain>
    </source>
</reference>
<dbReference type="RefSeq" id="WP_118315594.1">
    <property type="nucleotide sequence ID" value="NZ_JAAIRM010000008.1"/>
</dbReference>
<evidence type="ECO:0000256" key="1">
    <source>
        <dbReference type="SAM" id="MobiDB-lite"/>
    </source>
</evidence>
<evidence type="ECO:0000259" key="2">
    <source>
        <dbReference type="Pfam" id="PF00091"/>
    </source>
</evidence>
<evidence type="ECO:0000313" key="4">
    <source>
        <dbReference type="Proteomes" id="UP001296643"/>
    </source>
</evidence>
<reference evidence="3" key="1">
    <citation type="journal article" date="2020" name="Cell Host Microbe">
        <title>Functional and Genomic Variation between Human-Derived Isolates of Lachnospiraceae Reveals Inter- and Intra-Species Diversity.</title>
        <authorList>
            <person name="Sorbara M.T."/>
            <person name="Littmann E.R."/>
            <person name="Fontana E."/>
            <person name="Moody T.U."/>
            <person name="Kohout C.E."/>
            <person name="Gjonbalaj M."/>
            <person name="Eaton V."/>
            <person name="Seok R."/>
            <person name="Leiner I.M."/>
            <person name="Pamer E.G."/>
        </authorList>
    </citation>
    <scope>NUCLEOTIDE SEQUENCE</scope>
    <source>
        <strain evidence="3">MSK.22.53</strain>
    </source>
</reference>
<dbReference type="Proteomes" id="UP001296643">
    <property type="component" value="Unassembled WGS sequence"/>
</dbReference>
<dbReference type="SUPFAM" id="SSF52490">
    <property type="entry name" value="Tubulin nucleotide-binding domain-like"/>
    <property type="match status" value="1"/>
</dbReference>
<dbReference type="InterPro" id="IPR036525">
    <property type="entry name" value="Tubulin/FtsZ_GTPase_sf"/>
</dbReference>
<feature type="domain" description="Tubulin/FtsZ GTPase" evidence="2">
    <location>
        <begin position="31"/>
        <end position="160"/>
    </location>
</feature>
<sequence>MIKKEVAVIGLGLAGETVGYGFQQRNYHTLLINGSEQDNQTISSAKNVLVLRGYDGLAGDRNLALEALKNNIDIVKKIKEIEQKIVLPIASGGGTTGSGSITHVSDIICANPEKIVCPIVLMPRKDESIQKRINAYNTVKELMEIEELGAMILVNNDAHKDLQKINETLINMLDRFFTDSSVSKGSNFDDSEKMRMLREHGVFVLAMLSGKDKSVSTQDMINVLTAKNIFLPLMNDGVVGNIGIINQKDNHLDEHEIIQAVGTPENIFTGNNGTANIVCLSGLSFPVDYISELGKSAVEEQRERIGKRRTLQLEEINIGLEDSRKTASSQKTSKRRKSSLDLLRELDDDDDGTEMNS</sequence>
<comment type="caution">
    <text evidence="3">The sequence shown here is derived from an EMBL/GenBank/DDBJ whole genome shotgun (WGS) entry which is preliminary data.</text>
</comment>
<gene>
    <name evidence="3" type="ORF">G4958_06570</name>
</gene>
<accession>A0AAJ3KIF1</accession>
<name>A0AAJ3KIF1_MEDGN</name>
<dbReference type="AlphaFoldDB" id="A0AAJ3KIF1"/>